<dbReference type="PANTHER" id="PTHR31301">
    <property type="entry name" value="LOB DOMAIN-CONTAINING PROTEIN 4-RELATED"/>
    <property type="match status" value="1"/>
</dbReference>
<dbReference type="PROSITE" id="PS50891">
    <property type="entry name" value="LOB"/>
    <property type="match status" value="1"/>
</dbReference>
<dbReference type="Pfam" id="PF03195">
    <property type="entry name" value="LOB"/>
    <property type="match status" value="1"/>
</dbReference>
<reference evidence="3" key="1">
    <citation type="submission" date="2022-05" db="EMBL/GenBank/DDBJ databases">
        <title>The Musa troglodytarum L. genome provides insights into the mechanism of non-climacteric behaviour and enrichment of carotenoids.</title>
        <authorList>
            <person name="Wang J."/>
        </authorList>
    </citation>
    <scope>NUCLEOTIDE SEQUENCE</scope>
    <source>
        <tissue evidence="3">Leaf</tissue>
    </source>
</reference>
<dbReference type="EMBL" id="CP097505">
    <property type="protein sequence ID" value="URD91868.1"/>
    <property type="molecule type" value="Genomic_DNA"/>
</dbReference>
<feature type="domain" description="LOB" evidence="2">
    <location>
        <begin position="3"/>
        <end position="112"/>
    </location>
</feature>
<evidence type="ECO:0000259" key="2">
    <source>
        <dbReference type="PROSITE" id="PS50891"/>
    </source>
</evidence>
<dbReference type="AlphaFoldDB" id="A0A9E7FAD3"/>
<accession>A0A9E7FAD3</accession>
<evidence type="ECO:0000256" key="1">
    <source>
        <dbReference type="ARBA" id="ARBA00005474"/>
    </source>
</evidence>
<dbReference type="Proteomes" id="UP001055439">
    <property type="component" value="Chromosome 3"/>
</dbReference>
<dbReference type="InterPro" id="IPR004883">
    <property type="entry name" value="LOB"/>
</dbReference>
<sequence length="160" mass="18152">LLSALLLPAHRHQGLRRLQISAPQVQSRLHPRPFSTNQQQQFLNSHRHFGLSNVIKIIRNLDPYQRSEAMKAIVFQSDMRALDPVGGCYRIIRDSNELALVLRQLAVCRAQAMASGFPTVAPDLEVSPNTSINRTRVNNDNNNNVNSNDILSLQRDRHQQ</sequence>
<comment type="similarity">
    <text evidence="1">Belongs to the LOB domain-containing protein family.</text>
</comment>
<evidence type="ECO:0000313" key="3">
    <source>
        <dbReference type="EMBL" id="URD91868.1"/>
    </source>
</evidence>
<keyword evidence="4" id="KW-1185">Reference proteome</keyword>
<dbReference type="PANTHER" id="PTHR31301:SF186">
    <property type="entry name" value="OS09G0364100 PROTEIN"/>
    <property type="match status" value="1"/>
</dbReference>
<protein>
    <recommendedName>
        <fullName evidence="2">LOB domain-containing protein</fullName>
    </recommendedName>
</protein>
<evidence type="ECO:0000313" key="4">
    <source>
        <dbReference type="Proteomes" id="UP001055439"/>
    </source>
</evidence>
<dbReference type="OrthoDB" id="1893065at2759"/>
<name>A0A9E7FAD3_9LILI</name>
<proteinExistence type="inferred from homology"/>
<organism evidence="3 4">
    <name type="scientific">Musa troglodytarum</name>
    <name type="common">fe'i banana</name>
    <dbReference type="NCBI Taxonomy" id="320322"/>
    <lineage>
        <taxon>Eukaryota</taxon>
        <taxon>Viridiplantae</taxon>
        <taxon>Streptophyta</taxon>
        <taxon>Embryophyta</taxon>
        <taxon>Tracheophyta</taxon>
        <taxon>Spermatophyta</taxon>
        <taxon>Magnoliopsida</taxon>
        <taxon>Liliopsida</taxon>
        <taxon>Zingiberales</taxon>
        <taxon>Musaceae</taxon>
        <taxon>Musa</taxon>
    </lineage>
</organism>
<feature type="non-terminal residue" evidence="3">
    <location>
        <position position="1"/>
    </location>
</feature>
<gene>
    <name evidence="3" type="ORF">MUK42_01511</name>
</gene>